<proteinExistence type="predicted"/>
<evidence type="ECO:0000313" key="2">
    <source>
        <dbReference type="Proteomes" id="UP000703269"/>
    </source>
</evidence>
<name>A0A9P3GA78_9APHY</name>
<organism evidence="1 2">
    <name type="scientific">Phanerochaete sordida</name>
    <dbReference type="NCBI Taxonomy" id="48140"/>
    <lineage>
        <taxon>Eukaryota</taxon>
        <taxon>Fungi</taxon>
        <taxon>Dikarya</taxon>
        <taxon>Basidiomycota</taxon>
        <taxon>Agaricomycotina</taxon>
        <taxon>Agaricomycetes</taxon>
        <taxon>Polyporales</taxon>
        <taxon>Phanerochaetaceae</taxon>
        <taxon>Phanerochaete</taxon>
    </lineage>
</organism>
<protein>
    <submittedName>
        <fullName evidence="1">Uncharacterized protein</fullName>
    </submittedName>
</protein>
<gene>
    <name evidence="1" type="ORF">PsYK624_073270</name>
</gene>
<accession>A0A9P3GA78</accession>
<dbReference type="EMBL" id="BPQB01000020">
    <property type="protein sequence ID" value="GJE91178.1"/>
    <property type="molecule type" value="Genomic_DNA"/>
</dbReference>
<reference evidence="1 2" key="1">
    <citation type="submission" date="2021-08" db="EMBL/GenBank/DDBJ databases">
        <title>Draft Genome Sequence of Phanerochaete sordida strain YK-624.</title>
        <authorList>
            <person name="Mori T."/>
            <person name="Dohra H."/>
            <person name="Suzuki T."/>
            <person name="Kawagishi H."/>
            <person name="Hirai H."/>
        </authorList>
    </citation>
    <scope>NUCLEOTIDE SEQUENCE [LARGE SCALE GENOMIC DNA]</scope>
    <source>
        <strain evidence="1 2">YK-624</strain>
    </source>
</reference>
<comment type="caution">
    <text evidence="1">The sequence shown here is derived from an EMBL/GenBank/DDBJ whole genome shotgun (WGS) entry which is preliminary data.</text>
</comment>
<evidence type="ECO:0000313" key="1">
    <source>
        <dbReference type="EMBL" id="GJE91178.1"/>
    </source>
</evidence>
<sequence>MHRGCSACNRAGLFVPPACTILKLPRLPPASRAPDTAAPYVTAPSRPACARPARQVASPARTPACA</sequence>
<keyword evidence="2" id="KW-1185">Reference proteome</keyword>
<dbReference type="Proteomes" id="UP000703269">
    <property type="component" value="Unassembled WGS sequence"/>
</dbReference>
<dbReference type="AlphaFoldDB" id="A0A9P3GA78"/>